<dbReference type="AlphaFoldDB" id="A0A1G6WPS2"/>
<dbReference type="PANTHER" id="PTHR43080">
    <property type="entry name" value="CBS DOMAIN-CONTAINING PROTEIN CBSX3, MITOCHONDRIAL"/>
    <property type="match status" value="1"/>
</dbReference>
<name>A0A1G6WPS2_9GAMM</name>
<dbReference type="CDD" id="cd04623">
    <property type="entry name" value="CBS_pair_bac_euk"/>
    <property type="match status" value="1"/>
</dbReference>
<dbReference type="InterPro" id="IPR051257">
    <property type="entry name" value="Diverse_CBS-Domain"/>
</dbReference>
<dbReference type="InterPro" id="IPR044725">
    <property type="entry name" value="CBSX3_CBS_dom"/>
</dbReference>
<dbReference type="Gene3D" id="3.10.580.10">
    <property type="entry name" value="CBS-domain"/>
    <property type="match status" value="1"/>
</dbReference>
<dbReference type="STRING" id="265719.SAMN04488509_105107"/>
<dbReference type="PANTHER" id="PTHR43080:SF2">
    <property type="entry name" value="CBS DOMAIN-CONTAINING PROTEIN"/>
    <property type="match status" value="1"/>
</dbReference>
<gene>
    <name evidence="4" type="ORF">SAMN04488509_105107</name>
</gene>
<evidence type="ECO:0000313" key="4">
    <source>
        <dbReference type="EMBL" id="SDD67811.1"/>
    </source>
</evidence>
<dbReference type="Pfam" id="PF00571">
    <property type="entry name" value="CBS"/>
    <property type="match status" value="2"/>
</dbReference>
<dbReference type="EMBL" id="FNAG01000005">
    <property type="protein sequence ID" value="SDD67811.1"/>
    <property type="molecule type" value="Genomic_DNA"/>
</dbReference>
<organism evidence="4 5">
    <name type="scientific">Aquimonas voraii</name>
    <dbReference type="NCBI Taxonomy" id="265719"/>
    <lineage>
        <taxon>Bacteria</taxon>
        <taxon>Pseudomonadati</taxon>
        <taxon>Pseudomonadota</taxon>
        <taxon>Gammaproteobacteria</taxon>
        <taxon>Lysobacterales</taxon>
        <taxon>Lysobacteraceae</taxon>
        <taxon>Aquimonas</taxon>
    </lineage>
</organism>
<dbReference type="OrthoDB" id="9807125at2"/>
<dbReference type="Proteomes" id="UP000199603">
    <property type="component" value="Unassembled WGS sequence"/>
</dbReference>
<keyword evidence="1 2" id="KW-0129">CBS domain</keyword>
<accession>A0A1G6WPS2</accession>
<dbReference type="SMART" id="SM00116">
    <property type="entry name" value="CBS"/>
    <property type="match status" value="2"/>
</dbReference>
<dbReference type="InterPro" id="IPR000644">
    <property type="entry name" value="CBS_dom"/>
</dbReference>
<dbReference type="InterPro" id="IPR046342">
    <property type="entry name" value="CBS_dom_sf"/>
</dbReference>
<reference evidence="4 5" key="1">
    <citation type="submission" date="2016-10" db="EMBL/GenBank/DDBJ databases">
        <authorList>
            <person name="de Groot N.N."/>
        </authorList>
    </citation>
    <scope>NUCLEOTIDE SEQUENCE [LARGE SCALE GENOMIC DNA]</scope>
    <source>
        <strain evidence="4 5">DSM 16957</strain>
    </source>
</reference>
<evidence type="ECO:0000313" key="5">
    <source>
        <dbReference type="Proteomes" id="UP000199603"/>
    </source>
</evidence>
<proteinExistence type="predicted"/>
<feature type="domain" description="CBS" evidence="3">
    <location>
        <begin position="76"/>
        <end position="132"/>
    </location>
</feature>
<dbReference type="SUPFAM" id="SSF54631">
    <property type="entry name" value="CBS-domain pair"/>
    <property type="match status" value="1"/>
</dbReference>
<keyword evidence="5" id="KW-1185">Reference proteome</keyword>
<protein>
    <submittedName>
        <fullName evidence="4">CBS domain-containing protein</fullName>
    </submittedName>
</protein>
<sequence>MHSIRQILEGKTAQVVCVTEQTPVLEVIRLMAEHAIGSVLVMRGDQLVGIATERDYARKVILKGRSSQDTPVADIMSSPVLTVGPGEDIRRCMHIVTEKRIRHLPVVEAGQVVGLISIGDLLKWVIREQAQEIEQLQQYIAG</sequence>
<dbReference type="PROSITE" id="PS51371">
    <property type="entry name" value="CBS"/>
    <property type="match status" value="2"/>
</dbReference>
<evidence type="ECO:0000259" key="3">
    <source>
        <dbReference type="PROSITE" id="PS51371"/>
    </source>
</evidence>
<dbReference type="RefSeq" id="WP_091242294.1">
    <property type="nucleotide sequence ID" value="NZ_FNAG01000005.1"/>
</dbReference>
<feature type="domain" description="CBS" evidence="3">
    <location>
        <begin position="11"/>
        <end position="67"/>
    </location>
</feature>
<evidence type="ECO:0000256" key="1">
    <source>
        <dbReference type="ARBA" id="ARBA00023122"/>
    </source>
</evidence>
<evidence type="ECO:0000256" key="2">
    <source>
        <dbReference type="PROSITE-ProRule" id="PRU00703"/>
    </source>
</evidence>